<keyword evidence="2" id="KW-1185">Reference proteome</keyword>
<evidence type="ECO:0000313" key="2">
    <source>
        <dbReference type="Proteomes" id="UP000478052"/>
    </source>
</evidence>
<evidence type="ECO:0000313" key="1">
    <source>
        <dbReference type="EMBL" id="KAF0766223.1"/>
    </source>
</evidence>
<reference evidence="1 2" key="1">
    <citation type="submission" date="2019-08" db="EMBL/GenBank/DDBJ databases">
        <title>Whole genome of Aphis craccivora.</title>
        <authorList>
            <person name="Voronova N.V."/>
            <person name="Shulinski R.S."/>
            <person name="Bandarenka Y.V."/>
            <person name="Zhorov D.G."/>
            <person name="Warner D."/>
        </authorList>
    </citation>
    <scope>NUCLEOTIDE SEQUENCE [LARGE SCALE GENOMIC DNA]</scope>
    <source>
        <strain evidence="1">180601</strain>
        <tissue evidence="1">Whole Body</tissue>
    </source>
</reference>
<comment type="caution">
    <text evidence="1">The sequence shown here is derived from an EMBL/GenBank/DDBJ whole genome shotgun (WGS) entry which is preliminary data.</text>
</comment>
<dbReference type="EMBL" id="VUJU01001239">
    <property type="protein sequence ID" value="KAF0766223.1"/>
    <property type="molecule type" value="Genomic_DNA"/>
</dbReference>
<sequence length="202" mass="24034">MILKVNVWERTLLDSKLPEDKNFVHLKETTCFFIKYFSNFQGYLLKFNNSQIIFSILLDIPNCKIFSNKVHFKNMLYTKLKGSPIVFIYYFVSREIDRCLVLFSPFLYKSLVTPSTTDGRFSHRSRGIRKIIANLIVLIVVWQRTVPLHSQIKIKHNTHEYWLISTYLPSRIYEFINLVICYLYEHINQFGEHLPLSPLFIS</sequence>
<dbReference type="Proteomes" id="UP000478052">
    <property type="component" value="Unassembled WGS sequence"/>
</dbReference>
<dbReference type="AlphaFoldDB" id="A0A6G0Z6U7"/>
<name>A0A6G0Z6U7_APHCR</name>
<protein>
    <submittedName>
        <fullName evidence="1">Type I inositol 1,4,5-trisphosphate 5-phosphatase isoform X2</fullName>
    </submittedName>
</protein>
<proteinExistence type="predicted"/>
<accession>A0A6G0Z6U7</accession>
<gene>
    <name evidence="1" type="ORF">FWK35_00002318</name>
</gene>
<organism evidence="1 2">
    <name type="scientific">Aphis craccivora</name>
    <name type="common">Cowpea aphid</name>
    <dbReference type="NCBI Taxonomy" id="307492"/>
    <lineage>
        <taxon>Eukaryota</taxon>
        <taxon>Metazoa</taxon>
        <taxon>Ecdysozoa</taxon>
        <taxon>Arthropoda</taxon>
        <taxon>Hexapoda</taxon>
        <taxon>Insecta</taxon>
        <taxon>Pterygota</taxon>
        <taxon>Neoptera</taxon>
        <taxon>Paraneoptera</taxon>
        <taxon>Hemiptera</taxon>
        <taxon>Sternorrhyncha</taxon>
        <taxon>Aphidomorpha</taxon>
        <taxon>Aphidoidea</taxon>
        <taxon>Aphididae</taxon>
        <taxon>Aphidini</taxon>
        <taxon>Aphis</taxon>
        <taxon>Aphis</taxon>
    </lineage>
</organism>